<dbReference type="Proteomes" id="UP000775179">
    <property type="component" value="Unassembled WGS sequence"/>
</dbReference>
<proteinExistence type="predicted"/>
<dbReference type="Pfam" id="PF13432">
    <property type="entry name" value="TPR_16"/>
    <property type="match status" value="2"/>
</dbReference>
<feature type="domain" description="MMM1" evidence="3">
    <location>
        <begin position="130"/>
        <end position="230"/>
    </location>
</feature>
<sequence length="380" mass="43910">MRNEIRKDYEKALASYNNGELEKALKYCEIGIAKDLKNSDLLNLKGLIFYIRGNLKEAIAIWKINKACNADFMAESYIKDSQEDEERVQLFKEAQKQIKALYIDKAIELLMLCLESDFNSIQINNTLAICYLKKGEIEKCREYLNKAISIDRHDKTSASILKELEIYNQDKKPKYIVPIVISIAVVIFIGFIGLKVIRKEPQNNETLSENTQLQDKENTEKKETQNNEELAQNKKEDKIEEIKEEPKAEKIQETPLTLAEVQEYYGNATAKFKQGDYLGSKELLDKAVKYSSKSDLNDDILFFLASANEKLGDTDNAIKNFEEYISLYEKGNYTEEVYYKLALLNKDKDKEKSKKYANKLVYNYPGSIYNNTNIDSILKN</sequence>
<dbReference type="RefSeq" id="WP_021876986.1">
    <property type="nucleotide sequence ID" value="NZ_CP018630.1"/>
</dbReference>
<gene>
    <name evidence="4" type="ORF">K4H94_06635</name>
</gene>
<organism evidence="4 5">
    <name type="scientific">Clostridium chauvoei</name>
    <dbReference type="NCBI Taxonomy" id="46867"/>
    <lineage>
        <taxon>Bacteria</taxon>
        <taxon>Bacillati</taxon>
        <taxon>Bacillota</taxon>
        <taxon>Clostridia</taxon>
        <taxon>Eubacteriales</taxon>
        <taxon>Clostridiaceae</taxon>
        <taxon>Clostridium</taxon>
    </lineage>
</organism>
<dbReference type="SUPFAM" id="SSF48452">
    <property type="entry name" value="TPR-like"/>
    <property type="match status" value="2"/>
</dbReference>
<dbReference type="KEGG" id="cchv:BTM20_01405"/>
<name>A0ABD4RGW6_9CLOT</name>
<dbReference type="InterPro" id="IPR019411">
    <property type="entry name" value="MMM1_dom"/>
</dbReference>
<keyword evidence="2" id="KW-1133">Transmembrane helix</keyword>
<reference evidence="4 5" key="1">
    <citation type="submission" date="2021-08" db="EMBL/GenBank/DDBJ databases">
        <title>Genome sequence analysis of Clostridium chauvoei strains of European origin and evaluation of typing options for outbreak investigations.</title>
        <authorList>
            <person name="Abdel-Glil M."/>
            <person name="Thomas P."/>
            <person name="Seyboldt C."/>
        </authorList>
    </citation>
    <scope>NUCLEOTIDE SEQUENCE [LARGE SCALE GENOMIC DNA]</scope>
    <source>
        <strain evidence="4 5">S0260-09</strain>
    </source>
</reference>
<evidence type="ECO:0000313" key="4">
    <source>
        <dbReference type="EMBL" id="MBX7290718.1"/>
    </source>
</evidence>
<keyword evidence="2" id="KW-0472">Membrane</keyword>
<evidence type="ECO:0000259" key="3">
    <source>
        <dbReference type="Pfam" id="PF10296"/>
    </source>
</evidence>
<feature type="compositionally biased region" description="Polar residues" evidence="1">
    <location>
        <begin position="204"/>
        <end position="213"/>
    </location>
</feature>
<dbReference type="InterPro" id="IPR011990">
    <property type="entry name" value="TPR-like_helical_dom_sf"/>
</dbReference>
<dbReference type="AlphaFoldDB" id="A0ABD4RGW6"/>
<dbReference type="Gene3D" id="1.25.40.10">
    <property type="entry name" value="Tetratricopeptide repeat domain"/>
    <property type="match status" value="3"/>
</dbReference>
<comment type="caution">
    <text evidence="4">The sequence shown here is derived from an EMBL/GenBank/DDBJ whole genome shotgun (WGS) entry which is preliminary data.</text>
</comment>
<accession>A0ABD4RGW6</accession>
<dbReference type="Pfam" id="PF13174">
    <property type="entry name" value="TPR_6"/>
    <property type="match status" value="1"/>
</dbReference>
<protein>
    <submittedName>
        <fullName evidence="4">Tetratricopeptide repeat protein</fullName>
    </submittedName>
</protein>
<dbReference type="InterPro" id="IPR019734">
    <property type="entry name" value="TPR_rpt"/>
</dbReference>
<evidence type="ECO:0000313" key="5">
    <source>
        <dbReference type="Proteomes" id="UP000775179"/>
    </source>
</evidence>
<evidence type="ECO:0000256" key="1">
    <source>
        <dbReference type="SAM" id="MobiDB-lite"/>
    </source>
</evidence>
<dbReference type="Pfam" id="PF10296">
    <property type="entry name" value="MMM1"/>
    <property type="match status" value="1"/>
</dbReference>
<feature type="transmembrane region" description="Helical" evidence="2">
    <location>
        <begin position="175"/>
        <end position="194"/>
    </location>
</feature>
<dbReference type="EMBL" id="JAIFTX010000011">
    <property type="protein sequence ID" value="MBX7290718.1"/>
    <property type="molecule type" value="Genomic_DNA"/>
</dbReference>
<evidence type="ECO:0000256" key="2">
    <source>
        <dbReference type="SAM" id="Phobius"/>
    </source>
</evidence>
<dbReference type="GeneID" id="66300503"/>
<feature type="compositionally biased region" description="Basic and acidic residues" evidence="1">
    <location>
        <begin position="214"/>
        <end position="247"/>
    </location>
</feature>
<feature type="region of interest" description="Disordered" evidence="1">
    <location>
        <begin position="204"/>
        <end position="247"/>
    </location>
</feature>
<dbReference type="SMART" id="SM00028">
    <property type="entry name" value="TPR"/>
    <property type="match status" value="5"/>
</dbReference>
<keyword evidence="2" id="KW-0812">Transmembrane</keyword>